<gene>
    <name evidence="1" type="ORF">GCM10007940_24600</name>
</gene>
<accession>A0AA37SQ32</accession>
<name>A0AA37SQ32_9BACT</name>
<dbReference type="EMBL" id="BSOH01000014">
    <property type="protein sequence ID" value="GLR17845.1"/>
    <property type="molecule type" value="Genomic_DNA"/>
</dbReference>
<comment type="caution">
    <text evidence="1">The sequence shown here is derived from an EMBL/GenBank/DDBJ whole genome shotgun (WGS) entry which is preliminary data.</text>
</comment>
<dbReference type="AlphaFoldDB" id="A0AA37SQ32"/>
<reference evidence="1" key="1">
    <citation type="journal article" date="2014" name="Int. J. Syst. Evol. Microbiol.">
        <title>Complete genome sequence of Corynebacterium casei LMG S-19264T (=DSM 44701T), isolated from a smear-ripened cheese.</title>
        <authorList>
            <consortium name="US DOE Joint Genome Institute (JGI-PGF)"/>
            <person name="Walter F."/>
            <person name="Albersmeier A."/>
            <person name="Kalinowski J."/>
            <person name="Ruckert C."/>
        </authorList>
    </citation>
    <scope>NUCLEOTIDE SEQUENCE</scope>
    <source>
        <strain evidence="1">NBRC 108769</strain>
    </source>
</reference>
<dbReference type="RefSeq" id="WP_235291525.1">
    <property type="nucleotide sequence ID" value="NZ_BSOH01000014.1"/>
</dbReference>
<evidence type="ECO:0000313" key="1">
    <source>
        <dbReference type="EMBL" id="GLR17845.1"/>
    </source>
</evidence>
<proteinExistence type="predicted"/>
<protein>
    <submittedName>
        <fullName evidence="1">Uncharacterized protein</fullName>
    </submittedName>
</protein>
<sequence length="68" mass="7445">MVYSKMCATLSKGIPKSIEIPGTLELGIKDKIAIIIVQETTINIFFPKILKNILLLDAGEDNFGVLPN</sequence>
<reference evidence="1" key="2">
    <citation type="submission" date="2023-01" db="EMBL/GenBank/DDBJ databases">
        <title>Draft genome sequence of Portibacter lacus strain NBRC 108769.</title>
        <authorList>
            <person name="Sun Q."/>
            <person name="Mori K."/>
        </authorList>
    </citation>
    <scope>NUCLEOTIDE SEQUENCE</scope>
    <source>
        <strain evidence="1">NBRC 108769</strain>
    </source>
</reference>
<dbReference type="Proteomes" id="UP001156666">
    <property type="component" value="Unassembled WGS sequence"/>
</dbReference>
<evidence type="ECO:0000313" key="2">
    <source>
        <dbReference type="Proteomes" id="UP001156666"/>
    </source>
</evidence>
<keyword evidence="2" id="KW-1185">Reference proteome</keyword>
<organism evidence="1 2">
    <name type="scientific">Portibacter lacus</name>
    <dbReference type="NCBI Taxonomy" id="1099794"/>
    <lineage>
        <taxon>Bacteria</taxon>
        <taxon>Pseudomonadati</taxon>
        <taxon>Bacteroidota</taxon>
        <taxon>Saprospiria</taxon>
        <taxon>Saprospirales</taxon>
        <taxon>Haliscomenobacteraceae</taxon>
        <taxon>Portibacter</taxon>
    </lineage>
</organism>